<dbReference type="InterPro" id="IPR003115">
    <property type="entry name" value="ParB_N"/>
</dbReference>
<dbReference type="GO" id="GO:0007059">
    <property type="term" value="P:chromosome segregation"/>
    <property type="evidence" value="ECO:0007669"/>
    <property type="project" value="UniProtKB-KW"/>
</dbReference>
<dbReference type="Pfam" id="PF02195">
    <property type="entry name" value="ParB_N"/>
    <property type="match status" value="1"/>
</dbReference>
<reference evidence="3" key="1">
    <citation type="submission" date="2018-05" db="EMBL/GenBank/DDBJ databases">
        <authorList>
            <person name="Lanie J.A."/>
            <person name="Ng W.-L."/>
            <person name="Kazmierczak K.M."/>
            <person name="Andrzejewski T.M."/>
            <person name="Davidsen T.M."/>
            <person name="Wayne K.J."/>
            <person name="Tettelin H."/>
            <person name="Glass J.I."/>
            <person name="Rusch D."/>
            <person name="Podicherti R."/>
            <person name="Tsui H.-C.T."/>
            <person name="Winkler M.E."/>
        </authorList>
    </citation>
    <scope>NUCLEOTIDE SEQUENCE</scope>
</reference>
<dbReference type="Gene3D" id="3.90.1530.30">
    <property type="match status" value="1"/>
</dbReference>
<accession>A0A382GVY9</accession>
<dbReference type="AlphaFoldDB" id="A0A382GVY9"/>
<proteinExistence type="predicted"/>
<name>A0A382GVY9_9ZZZZ</name>
<dbReference type="GO" id="GO:0005694">
    <property type="term" value="C:chromosome"/>
    <property type="evidence" value="ECO:0007669"/>
    <property type="project" value="TreeGrafter"/>
</dbReference>
<evidence type="ECO:0000313" key="3">
    <source>
        <dbReference type="EMBL" id="SVB79246.1"/>
    </source>
</evidence>
<organism evidence="3">
    <name type="scientific">marine metagenome</name>
    <dbReference type="NCBI Taxonomy" id="408172"/>
    <lineage>
        <taxon>unclassified sequences</taxon>
        <taxon>metagenomes</taxon>
        <taxon>ecological metagenomes</taxon>
    </lineage>
</organism>
<dbReference type="InterPro" id="IPR041468">
    <property type="entry name" value="HTH_ParB/Spo0J"/>
</dbReference>
<protein>
    <recommendedName>
        <fullName evidence="2">ParB-like N-terminal domain-containing protein</fullName>
    </recommendedName>
</protein>
<gene>
    <name evidence="3" type="ORF">METZ01_LOCUS232100</name>
</gene>
<dbReference type="NCBIfam" id="TIGR00180">
    <property type="entry name" value="parB_part"/>
    <property type="match status" value="1"/>
</dbReference>
<sequence>MDSVNLRHDEHYVEALVASSGEPIGRKVPIDQVDPNPNQPRQVMGDLSELMASIADKGIIEPLVVRQRRGRFQIIAGERRYQASVQVGLSEVPVVIRDVDDAQLIEIALVENLQRKDLSPFEEAEAMDSLVKDHRLKHDDLARRLGKSRTSVTESLSLNSMPDEVRELCRLADITSKSVLLQIVRQGKTEKMIELVKEISSEGTPATRARARAAVKQAKPGRPKSYIFKYAPPAKSFNLSLKFRKSKVARKEIISALTGIIKELKRES</sequence>
<dbReference type="InterPro" id="IPR050336">
    <property type="entry name" value="Chromosome_partition/occlusion"/>
</dbReference>
<evidence type="ECO:0000259" key="2">
    <source>
        <dbReference type="SMART" id="SM00470"/>
    </source>
</evidence>
<dbReference type="CDD" id="cd16393">
    <property type="entry name" value="SPO0J_N"/>
    <property type="match status" value="1"/>
</dbReference>
<dbReference type="SUPFAM" id="SSF110849">
    <property type="entry name" value="ParB/Sulfiredoxin"/>
    <property type="match status" value="1"/>
</dbReference>
<dbReference type="EMBL" id="UINC01057749">
    <property type="protein sequence ID" value="SVB79246.1"/>
    <property type="molecule type" value="Genomic_DNA"/>
</dbReference>
<evidence type="ECO:0000256" key="1">
    <source>
        <dbReference type="ARBA" id="ARBA00022829"/>
    </source>
</evidence>
<dbReference type="PANTHER" id="PTHR33375">
    <property type="entry name" value="CHROMOSOME-PARTITIONING PROTEIN PARB-RELATED"/>
    <property type="match status" value="1"/>
</dbReference>
<dbReference type="Pfam" id="PF17762">
    <property type="entry name" value="HTH_ParB"/>
    <property type="match status" value="1"/>
</dbReference>
<dbReference type="SMART" id="SM00470">
    <property type="entry name" value="ParB"/>
    <property type="match status" value="1"/>
</dbReference>
<keyword evidence="1" id="KW-0159">Chromosome partition</keyword>
<feature type="domain" description="ParB-like N-terminal" evidence="2">
    <location>
        <begin position="26"/>
        <end position="113"/>
    </location>
</feature>
<dbReference type="Gene3D" id="1.10.10.2830">
    <property type="match status" value="1"/>
</dbReference>
<dbReference type="GO" id="GO:0003677">
    <property type="term" value="F:DNA binding"/>
    <property type="evidence" value="ECO:0007669"/>
    <property type="project" value="InterPro"/>
</dbReference>
<dbReference type="PANTHER" id="PTHR33375:SF1">
    <property type="entry name" value="CHROMOSOME-PARTITIONING PROTEIN PARB-RELATED"/>
    <property type="match status" value="1"/>
</dbReference>
<dbReference type="InterPro" id="IPR036086">
    <property type="entry name" value="ParB/Sulfiredoxin_sf"/>
</dbReference>
<dbReference type="InterPro" id="IPR004437">
    <property type="entry name" value="ParB/RepB/Spo0J"/>
</dbReference>